<keyword evidence="9" id="KW-1185">Reference proteome</keyword>
<dbReference type="GO" id="GO:0015074">
    <property type="term" value="P:DNA integration"/>
    <property type="evidence" value="ECO:0007669"/>
    <property type="project" value="UniProtKB-KW"/>
</dbReference>
<dbReference type="InterPro" id="IPR002104">
    <property type="entry name" value="Integrase_catalytic"/>
</dbReference>
<dbReference type="AlphaFoldDB" id="A0A553V648"/>
<reference evidence="8 9" key="1">
    <citation type="submission" date="2019-07" db="EMBL/GenBank/DDBJ databases">
        <title>Deinococcus detaillus sp. nov., isolated from humus soil in Antarctica.</title>
        <authorList>
            <person name="Zhang K."/>
        </authorList>
    </citation>
    <scope>NUCLEOTIDE SEQUENCE [LARGE SCALE GENOMIC DNA]</scope>
    <source>
        <strain evidence="8 9">H1</strain>
    </source>
</reference>
<dbReference type="SUPFAM" id="SSF56349">
    <property type="entry name" value="DNA breaking-rejoining enzymes"/>
    <property type="match status" value="1"/>
</dbReference>
<dbReference type="InterPro" id="IPR011010">
    <property type="entry name" value="DNA_brk_join_enz"/>
</dbReference>
<protein>
    <submittedName>
        <fullName evidence="8">Site-specific integrase</fullName>
    </submittedName>
</protein>
<dbReference type="InterPro" id="IPR010998">
    <property type="entry name" value="Integrase_recombinase_N"/>
</dbReference>
<evidence type="ECO:0000256" key="1">
    <source>
        <dbReference type="ARBA" id="ARBA00008857"/>
    </source>
</evidence>
<dbReference type="Pfam" id="PF14659">
    <property type="entry name" value="Phage_int_SAM_3"/>
    <property type="match status" value="1"/>
</dbReference>
<dbReference type="PANTHER" id="PTHR30349:SF64">
    <property type="entry name" value="PROPHAGE INTEGRASE INTD-RELATED"/>
    <property type="match status" value="1"/>
</dbReference>
<evidence type="ECO:0000256" key="2">
    <source>
        <dbReference type="ARBA" id="ARBA00022908"/>
    </source>
</evidence>
<dbReference type="InterPro" id="IPR044068">
    <property type="entry name" value="CB"/>
</dbReference>
<proteinExistence type="inferred from homology"/>
<name>A0A553V648_9DEIO</name>
<sequence>MPKRANGEGTLSRRKDKAGKTIGWRGAITVGHHENGSQERRWISGKTQSEVQDKLRALQADLHSGMVANTEGLTVADFMARWVEHKESDGVKPNTVQSYRDTVRLSITPHIGRMKLAKLKPLDIERLLSKMQKAGKSAANRRYSLRVLSMALRQAVRWQMLPRNVADVINPPKAERPEMQIWTPEQVVTFLDASQAHRLHAAFYLALMTGMRRGEVLGLQWTDIDFGRSRLMVRHNLVEVHGDGVTGKQQAGKPTVSSIQVKLQTPKTAASRRTVVLSPGTLSKLREHQAQQARERSAAAEAWQDQGLVFASELGGLTNPNSFSRQFKKLTGEAKLPNIRFHDLRHTAASLMIRRGMNPKVVSDRLGHTDPAFTLRVYTHLYDEQREEAAFDLSDLFPVAAGGPN</sequence>
<dbReference type="CDD" id="cd01189">
    <property type="entry name" value="INT_ICEBs1_C_like"/>
    <property type="match status" value="1"/>
</dbReference>
<gene>
    <name evidence="8" type="ORF">FNU79_01215</name>
</gene>
<comment type="similarity">
    <text evidence="1">Belongs to the 'phage' integrase family.</text>
</comment>
<dbReference type="Pfam" id="PF00589">
    <property type="entry name" value="Phage_integrase"/>
    <property type="match status" value="1"/>
</dbReference>
<dbReference type="InterPro" id="IPR004107">
    <property type="entry name" value="Integrase_SAM-like_N"/>
</dbReference>
<feature type="domain" description="Tyr recombinase" evidence="6">
    <location>
        <begin position="177"/>
        <end position="392"/>
    </location>
</feature>
<dbReference type="EMBL" id="VKDB01000001">
    <property type="protein sequence ID" value="TSA87894.1"/>
    <property type="molecule type" value="Genomic_DNA"/>
</dbReference>
<dbReference type="InterPro" id="IPR013762">
    <property type="entry name" value="Integrase-like_cat_sf"/>
</dbReference>
<keyword evidence="4" id="KW-0233">DNA recombination</keyword>
<evidence type="ECO:0000313" key="9">
    <source>
        <dbReference type="Proteomes" id="UP000316092"/>
    </source>
</evidence>
<evidence type="ECO:0000256" key="5">
    <source>
        <dbReference type="PROSITE-ProRule" id="PRU01248"/>
    </source>
</evidence>
<dbReference type="OrthoDB" id="9785687at2"/>
<dbReference type="Gene3D" id="1.10.150.130">
    <property type="match status" value="1"/>
</dbReference>
<dbReference type="RefSeq" id="WP_143719090.1">
    <property type="nucleotide sequence ID" value="NZ_VKDB01000001.1"/>
</dbReference>
<dbReference type="PROSITE" id="PS51898">
    <property type="entry name" value="TYR_RECOMBINASE"/>
    <property type="match status" value="1"/>
</dbReference>
<evidence type="ECO:0000256" key="4">
    <source>
        <dbReference type="ARBA" id="ARBA00023172"/>
    </source>
</evidence>
<feature type="domain" description="Core-binding (CB)" evidence="7">
    <location>
        <begin position="73"/>
        <end position="156"/>
    </location>
</feature>
<comment type="caution">
    <text evidence="8">The sequence shown here is derived from an EMBL/GenBank/DDBJ whole genome shotgun (WGS) entry which is preliminary data.</text>
</comment>
<evidence type="ECO:0000259" key="6">
    <source>
        <dbReference type="PROSITE" id="PS51898"/>
    </source>
</evidence>
<keyword evidence="3 5" id="KW-0238">DNA-binding</keyword>
<evidence type="ECO:0000259" key="7">
    <source>
        <dbReference type="PROSITE" id="PS51900"/>
    </source>
</evidence>
<keyword evidence="2" id="KW-0229">DNA integration</keyword>
<dbReference type="InterPro" id="IPR050090">
    <property type="entry name" value="Tyrosine_recombinase_XerCD"/>
</dbReference>
<dbReference type="PROSITE" id="PS51900">
    <property type="entry name" value="CB"/>
    <property type="match status" value="1"/>
</dbReference>
<organism evidence="8 9">
    <name type="scientific">Deinococcus detaillensis</name>
    <dbReference type="NCBI Taxonomy" id="2592048"/>
    <lineage>
        <taxon>Bacteria</taxon>
        <taxon>Thermotogati</taxon>
        <taxon>Deinococcota</taxon>
        <taxon>Deinococci</taxon>
        <taxon>Deinococcales</taxon>
        <taxon>Deinococcaceae</taxon>
        <taxon>Deinococcus</taxon>
    </lineage>
</organism>
<evidence type="ECO:0000313" key="8">
    <source>
        <dbReference type="EMBL" id="TSA87894.1"/>
    </source>
</evidence>
<dbReference type="Proteomes" id="UP000316092">
    <property type="component" value="Unassembled WGS sequence"/>
</dbReference>
<dbReference type="GO" id="GO:0003677">
    <property type="term" value="F:DNA binding"/>
    <property type="evidence" value="ECO:0007669"/>
    <property type="project" value="UniProtKB-UniRule"/>
</dbReference>
<dbReference type="GO" id="GO:0006310">
    <property type="term" value="P:DNA recombination"/>
    <property type="evidence" value="ECO:0007669"/>
    <property type="project" value="UniProtKB-KW"/>
</dbReference>
<accession>A0A553V648</accession>
<dbReference type="Gene3D" id="1.10.443.10">
    <property type="entry name" value="Intergrase catalytic core"/>
    <property type="match status" value="1"/>
</dbReference>
<evidence type="ECO:0000256" key="3">
    <source>
        <dbReference type="ARBA" id="ARBA00023125"/>
    </source>
</evidence>
<dbReference type="PANTHER" id="PTHR30349">
    <property type="entry name" value="PHAGE INTEGRASE-RELATED"/>
    <property type="match status" value="1"/>
</dbReference>